<dbReference type="Pfam" id="PF13350">
    <property type="entry name" value="Y_phosphatase3"/>
    <property type="match status" value="1"/>
</dbReference>
<evidence type="ECO:0000313" key="3">
    <source>
        <dbReference type="Proteomes" id="UP001398420"/>
    </source>
</evidence>
<dbReference type="EMBL" id="JBCEWA010000004">
    <property type="protein sequence ID" value="MEL5987933.1"/>
    <property type="molecule type" value="Genomic_DNA"/>
</dbReference>
<protein>
    <submittedName>
        <fullName evidence="2">Tyrosine-protein phosphatase</fullName>
        <ecNumber evidence="2">3.1.3.48</ecNumber>
    </submittedName>
</protein>
<sequence length="248" mass="29202">MTYQFEGIYNFHDLGGLKSSDGRNVKKGLLFQSGDLFGATKKDCDYLQSQLKIRTIIDYRNENEQQQNPTPHLKDIEILQTSRVDGPIQISSLLQLDEKEIEQRFQLKVIEAKFREYALNHAAYQPLIEAIRNKKVPILQHCLAGRDRTGTGVFLTYLLLGVRLPLIVQRFIQTQKSFYLQQPPWLQRIVKEAKNPIVRHLILDVNPTFLFAAYDEILNHYHTIDTYFFEEFQLTIEERRHIQDFYLE</sequence>
<comment type="similarity">
    <text evidence="1">Belongs to the protein-tyrosine phosphatase family.</text>
</comment>
<evidence type="ECO:0000256" key="1">
    <source>
        <dbReference type="ARBA" id="ARBA00009580"/>
    </source>
</evidence>
<dbReference type="PANTHER" id="PTHR31126">
    <property type="entry name" value="TYROSINE-PROTEIN PHOSPHATASE"/>
    <property type="match status" value="1"/>
</dbReference>
<evidence type="ECO:0000313" key="2">
    <source>
        <dbReference type="EMBL" id="MEL5987933.1"/>
    </source>
</evidence>
<name>A0ABU9LJ33_9BACL</name>
<organism evidence="2 3">
    <name type="scientific">Kurthia gibsonii</name>
    <dbReference type="NCBI Taxonomy" id="33946"/>
    <lineage>
        <taxon>Bacteria</taxon>
        <taxon>Bacillati</taxon>
        <taxon>Bacillota</taxon>
        <taxon>Bacilli</taxon>
        <taxon>Bacillales</taxon>
        <taxon>Caryophanaceae</taxon>
        <taxon>Kurthia</taxon>
    </lineage>
</organism>
<dbReference type="InterPro" id="IPR026893">
    <property type="entry name" value="Tyr/Ser_Pase_IphP-type"/>
</dbReference>
<dbReference type="EC" id="3.1.3.48" evidence="2"/>
<accession>A0ABU9LJ33</accession>
<dbReference type="InterPro" id="IPR029021">
    <property type="entry name" value="Prot-tyrosine_phosphatase-like"/>
</dbReference>
<dbReference type="GO" id="GO:0004725">
    <property type="term" value="F:protein tyrosine phosphatase activity"/>
    <property type="evidence" value="ECO:0007669"/>
    <property type="project" value="UniProtKB-EC"/>
</dbReference>
<keyword evidence="2" id="KW-0378">Hydrolase</keyword>
<proteinExistence type="inferred from homology"/>
<gene>
    <name evidence="2" type="ORF">AAF454_05840</name>
</gene>
<reference evidence="2 3" key="1">
    <citation type="submission" date="2024-04" db="EMBL/GenBank/DDBJ databases">
        <authorList>
            <person name="Wu Y.S."/>
            <person name="Zhang L."/>
        </authorList>
    </citation>
    <scope>NUCLEOTIDE SEQUENCE [LARGE SCALE GENOMIC DNA]</scope>
    <source>
        <strain evidence="2 3">KG-01</strain>
    </source>
</reference>
<dbReference type="SUPFAM" id="SSF52799">
    <property type="entry name" value="(Phosphotyrosine protein) phosphatases II"/>
    <property type="match status" value="1"/>
</dbReference>
<keyword evidence="3" id="KW-1185">Reference proteome</keyword>
<dbReference type="Proteomes" id="UP001398420">
    <property type="component" value="Unassembled WGS sequence"/>
</dbReference>
<dbReference type="Gene3D" id="3.90.190.10">
    <property type="entry name" value="Protein tyrosine phosphatase superfamily"/>
    <property type="match status" value="1"/>
</dbReference>
<dbReference type="RefSeq" id="WP_336663939.1">
    <property type="nucleotide sequence ID" value="NZ_JBBCRB010000006.1"/>
</dbReference>
<dbReference type="PANTHER" id="PTHR31126:SF1">
    <property type="entry name" value="TYROSINE SPECIFIC PROTEIN PHOSPHATASES DOMAIN-CONTAINING PROTEIN"/>
    <property type="match status" value="1"/>
</dbReference>
<comment type="caution">
    <text evidence="2">The sequence shown here is derived from an EMBL/GenBank/DDBJ whole genome shotgun (WGS) entry which is preliminary data.</text>
</comment>